<dbReference type="Pfam" id="PF04542">
    <property type="entry name" value="Sigma70_r2"/>
    <property type="match status" value="1"/>
</dbReference>
<evidence type="ECO:0000259" key="5">
    <source>
        <dbReference type="Pfam" id="PF04542"/>
    </source>
</evidence>
<dbReference type="KEGG" id="cad:Curi_c12120"/>
<dbReference type="RefSeq" id="WP_014967361.1">
    <property type="nucleotide sequence ID" value="NC_018664.1"/>
</dbReference>
<evidence type="ECO:0000256" key="1">
    <source>
        <dbReference type="ARBA" id="ARBA00010641"/>
    </source>
</evidence>
<dbReference type="Proteomes" id="UP000006094">
    <property type="component" value="Chromosome"/>
</dbReference>
<keyword evidence="3" id="KW-0731">Sigma factor</keyword>
<dbReference type="PATRIC" id="fig|1128398.3.peg.1226"/>
<dbReference type="SUPFAM" id="SSF88659">
    <property type="entry name" value="Sigma3 and sigma4 domains of RNA polymerase sigma factors"/>
    <property type="match status" value="1"/>
</dbReference>
<dbReference type="InterPro" id="IPR036388">
    <property type="entry name" value="WH-like_DNA-bd_sf"/>
</dbReference>
<dbReference type="InterPro" id="IPR013325">
    <property type="entry name" value="RNA_pol_sigma_r2"/>
</dbReference>
<dbReference type="InterPro" id="IPR007627">
    <property type="entry name" value="RNA_pol_sigma70_r2"/>
</dbReference>
<reference evidence="7 8" key="1">
    <citation type="journal article" date="2012" name="PLoS ONE">
        <title>The purine-utilizing bacterium Clostridium acidurici 9a: a genome-guided metabolic reconsideration.</title>
        <authorList>
            <person name="Hartwich K."/>
            <person name="Poehlein A."/>
            <person name="Daniel R."/>
        </authorList>
    </citation>
    <scope>NUCLEOTIDE SEQUENCE [LARGE SCALE GENOMIC DNA]</scope>
    <source>
        <strain evidence="8">ATCC 7906 / DSM 604 / BCRC 14475 / CIP 104303 / KCTC 5404 / NCIMB 10678 / 9a</strain>
    </source>
</reference>
<accession>K0AYA0</accession>
<dbReference type="OrthoDB" id="9795666at2"/>
<dbReference type="GO" id="GO:0003677">
    <property type="term" value="F:DNA binding"/>
    <property type="evidence" value="ECO:0007669"/>
    <property type="project" value="InterPro"/>
</dbReference>
<dbReference type="SUPFAM" id="SSF88946">
    <property type="entry name" value="Sigma2 domain of RNA polymerase sigma factors"/>
    <property type="match status" value="1"/>
</dbReference>
<dbReference type="InterPro" id="IPR013324">
    <property type="entry name" value="RNA_pol_sigma_r3/r4-like"/>
</dbReference>
<feature type="domain" description="RNA polymerase sigma factor 70 region 4 type 2" evidence="6">
    <location>
        <begin position="115"/>
        <end position="167"/>
    </location>
</feature>
<feature type="domain" description="RNA polymerase sigma-70 region 2" evidence="5">
    <location>
        <begin position="22"/>
        <end position="87"/>
    </location>
</feature>
<name>K0AYA0_GOTA9</name>
<dbReference type="InterPro" id="IPR014284">
    <property type="entry name" value="RNA_pol_sigma-70_dom"/>
</dbReference>
<dbReference type="STRING" id="1128398.Curi_c12120"/>
<dbReference type="Gene3D" id="1.10.10.10">
    <property type="entry name" value="Winged helix-like DNA-binding domain superfamily/Winged helix DNA-binding domain"/>
    <property type="match status" value="1"/>
</dbReference>
<evidence type="ECO:0000313" key="8">
    <source>
        <dbReference type="Proteomes" id="UP000006094"/>
    </source>
</evidence>
<dbReference type="eggNOG" id="COG1595">
    <property type="taxonomic scope" value="Bacteria"/>
</dbReference>
<evidence type="ECO:0000256" key="4">
    <source>
        <dbReference type="ARBA" id="ARBA00023163"/>
    </source>
</evidence>
<evidence type="ECO:0000256" key="3">
    <source>
        <dbReference type="ARBA" id="ARBA00023082"/>
    </source>
</evidence>
<keyword evidence="2" id="KW-0805">Transcription regulation</keyword>
<keyword evidence="4" id="KW-0804">Transcription</keyword>
<proteinExistence type="inferred from homology"/>
<keyword evidence="8" id="KW-1185">Reference proteome</keyword>
<comment type="similarity">
    <text evidence="1">Belongs to the sigma-70 factor family. ECF subfamily.</text>
</comment>
<protein>
    <submittedName>
        <fullName evidence="7">RNA polymerase sigma factor, sigma-70 family</fullName>
    </submittedName>
</protein>
<dbReference type="InterPro" id="IPR039425">
    <property type="entry name" value="RNA_pol_sigma-70-like"/>
</dbReference>
<dbReference type="PANTHER" id="PTHR43133">
    <property type="entry name" value="RNA POLYMERASE ECF-TYPE SIGMA FACTO"/>
    <property type="match status" value="1"/>
</dbReference>
<evidence type="ECO:0000259" key="6">
    <source>
        <dbReference type="Pfam" id="PF08281"/>
    </source>
</evidence>
<dbReference type="Gene3D" id="1.10.1740.10">
    <property type="match status" value="1"/>
</dbReference>
<dbReference type="GO" id="GO:0006352">
    <property type="term" value="P:DNA-templated transcription initiation"/>
    <property type="evidence" value="ECO:0007669"/>
    <property type="project" value="InterPro"/>
</dbReference>
<organism evidence="7 8">
    <name type="scientific">Gottschalkia acidurici (strain ATCC 7906 / DSM 604 / BCRC 14475 / CIP 104303 / KCTC 5404 / NCIMB 10678 / 9a)</name>
    <name type="common">Clostridium acidurici</name>
    <dbReference type="NCBI Taxonomy" id="1128398"/>
    <lineage>
        <taxon>Bacteria</taxon>
        <taxon>Bacillati</taxon>
        <taxon>Bacillota</taxon>
        <taxon>Tissierellia</taxon>
        <taxon>Tissierellales</taxon>
        <taxon>Gottschalkiaceae</taxon>
        <taxon>Gottschalkia</taxon>
    </lineage>
</organism>
<dbReference type="GO" id="GO:0016987">
    <property type="term" value="F:sigma factor activity"/>
    <property type="evidence" value="ECO:0007669"/>
    <property type="project" value="UniProtKB-KW"/>
</dbReference>
<dbReference type="AlphaFoldDB" id="K0AYA0"/>
<evidence type="ECO:0000256" key="2">
    <source>
        <dbReference type="ARBA" id="ARBA00023015"/>
    </source>
</evidence>
<dbReference type="InterPro" id="IPR013249">
    <property type="entry name" value="RNA_pol_sigma70_r4_t2"/>
</dbReference>
<dbReference type="PANTHER" id="PTHR43133:SF51">
    <property type="entry name" value="RNA POLYMERASE SIGMA FACTOR"/>
    <property type="match status" value="1"/>
</dbReference>
<dbReference type="Pfam" id="PF08281">
    <property type="entry name" value="Sigma70_r4_2"/>
    <property type="match status" value="1"/>
</dbReference>
<evidence type="ECO:0000313" key="7">
    <source>
        <dbReference type="EMBL" id="AFS78224.1"/>
    </source>
</evidence>
<sequence>MRINNLDDTFATGGEDNLQHAIKLYGQPLLRYCHNILCDYFEAQDAVQVTFIKAYKKRKSFKKGTSLSAWLYRIAYTTCIDSLRKKKLLFFMPQTKIDSKSFVLNINNDSNFISEELRLALLTLSPAERALVFGRVIDEKSYKELEAIHGVSATTLRKRYERAKIKLSKALQEADFYYKELEVTNSYK</sequence>
<gene>
    <name evidence="7" type="ordered locus">Curi_c12120</name>
</gene>
<dbReference type="NCBIfam" id="TIGR02937">
    <property type="entry name" value="sigma70-ECF"/>
    <property type="match status" value="1"/>
</dbReference>
<dbReference type="HOGENOM" id="CLU_047691_3_0_9"/>
<dbReference type="EMBL" id="CP003326">
    <property type="protein sequence ID" value="AFS78224.1"/>
    <property type="molecule type" value="Genomic_DNA"/>
</dbReference>